<comment type="cofactor">
    <cofactor evidence="1">
        <name>FMN</name>
        <dbReference type="ChEBI" id="CHEBI:58210"/>
    </cofactor>
</comment>
<dbReference type="PANTHER" id="PTHR33798:SF5">
    <property type="entry name" value="FLAVIN REDUCTASE LIKE DOMAIN-CONTAINING PROTEIN"/>
    <property type="match status" value="1"/>
</dbReference>
<evidence type="ECO:0000256" key="1">
    <source>
        <dbReference type="ARBA" id="ARBA00001917"/>
    </source>
</evidence>
<keyword evidence="7" id="KW-1185">Reference proteome</keyword>
<evidence type="ECO:0000256" key="2">
    <source>
        <dbReference type="ARBA" id="ARBA00022630"/>
    </source>
</evidence>
<dbReference type="InterPro" id="IPR012349">
    <property type="entry name" value="Split_barrel_FMN-bd"/>
</dbReference>
<organism evidence="6 7">
    <name type="scientific">Antricoccus suffuscus</name>
    <dbReference type="NCBI Taxonomy" id="1629062"/>
    <lineage>
        <taxon>Bacteria</taxon>
        <taxon>Bacillati</taxon>
        <taxon>Actinomycetota</taxon>
        <taxon>Actinomycetes</taxon>
        <taxon>Geodermatophilales</taxon>
        <taxon>Antricoccaceae</taxon>
        <taxon>Antricoccus</taxon>
    </lineage>
</organism>
<protein>
    <submittedName>
        <fullName evidence="6">Flavin reductase (DIM6/NTAB) family NADH-FMN oxidoreductase RutF</fullName>
    </submittedName>
</protein>
<evidence type="ECO:0000256" key="3">
    <source>
        <dbReference type="ARBA" id="ARBA00022643"/>
    </source>
</evidence>
<dbReference type="Proteomes" id="UP000237752">
    <property type="component" value="Unassembled WGS sequence"/>
</dbReference>
<evidence type="ECO:0000259" key="5">
    <source>
        <dbReference type="SMART" id="SM00903"/>
    </source>
</evidence>
<gene>
    <name evidence="6" type="ORF">CLV47_110123</name>
</gene>
<dbReference type="EMBL" id="PVUE01000010">
    <property type="protein sequence ID" value="PRZ41395.1"/>
    <property type="molecule type" value="Genomic_DNA"/>
</dbReference>
<evidence type="ECO:0000313" key="6">
    <source>
        <dbReference type="EMBL" id="PRZ41395.1"/>
    </source>
</evidence>
<reference evidence="6 7" key="1">
    <citation type="submission" date="2018-03" db="EMBL/GenBank/DDBJ databases">
        <title>Genomic Encyclopedia of Archaeal and Bacterial Type Strains, Phase II (KMG-II): from individual species to whole genera.</title>
        <authorList>
            <person name="Goeker M."/>
        </authorList>
    </citation>
    <scope>NUCLEOTIDE SEQUENCE [LARGE SCALE GENOMIC DNA]</scope>
    <source>
        <strain evidence="6 7">DSM 100065</strain>
    </source>
</reference>
<feature type="domain" description="Flavin reductase like" evidence="5">
    <location>
        <begin position="21"/>
        <end position="167"/>
    </location>
</feature>
<evidence type="ECO:0000256" key="4">
    <source>
        <dbReference type="ARBA" id="ARBA00038054"/>
    </source>
</evidence>
<dbReference type="AlphaFoldDB" id="A0A2T0ZYG7"/>
<keyword evidence="2" id="KW-0285">Flavoprotein</keyword>
<dbReference type="Pfam" id="PF01613">
    <property type="entry name" value="Flavin_Reduct"/>
    <property type="match status" value="1"/>
</dbReference>
<comment type="caution">
    <text evidence="6">The sequence shown here is derived from an EMBL/GenBank/DDBJ whole genome shotgun (WGS) entry which is preliminary data.</text>
</comment>
<sequence length="205" mass="22915">MRRDFGINDLERGGAYHLMTATVLPRPIAWVSTLSADGVDNLAPHSFFTVAAADPPVVQFTSVGSKDTLRNVQATKEFVICLTPEPLFDKVNDTSIDFPPHLSEYDEIGLTRQDSLLVAPKRVAESPVAFECRLRDTIEIGNSTVVMGDVVNFSIDESVLDLTNPRRPHPRIEDLMPLARLGKNQWSTVGRVLDEPRKKYKDLER</sequence>
<dbReference type="Gene3D" id="2.30.110.10">
    <property type="entry name" value="Electron Transport, Fmn-binding Protein, Chain A"/>
    <property type="match status" value="1"/>
</dbReference>
<dbReference type="PANTHER" id="PTHR33798">
    <property type="entry name" value="FLAVOPROTEIN OXYGENASE"/>
    <property type="match status" value="1"/>
</dbReference>
<dbReference type="SMART" id="SM00903">
    <property type="entry name" value="Flavin_Reduct"/>
    <property type="match status" value="1"/>
</dbReference>
<dbReference type="GO" id="GO:0010181">
    <property type="term" value="F:FMN binding"/>
    <property type="evidence" value="ECO:0007669"/>
    <property type="project" value="InterPro"/>
</dbReference>
<comment type="similarity">
    <text evidence="4">Belongs to the flavoredoxin family.</text>
</comment>
<dbReference type="GO" id="GO:0016646">
    <property type="term" value="F:oxidoreductase activity, acting on the CH-NH group of donors, NAD or NADP as acceptor"/>
    <property type="evidence" value="ECO:0007669"/>
    <property type="project" value="UniProtKB-ARBA"/>
</dbReference>
<accession>A0A2T0ZYG7</accession>
<evidence type="ECO:0000313" key="7">
    <source>
        <dbReference type="Proteomes" id="UP000237752"/>
    </source>
</evidence>
<proteinExistence type="inferred from homology"/>
<name>A0A2T0ZYG7_9ACTN</name>
<dbReference type="SUPFAM" id="SSF50475">
    <property type="entry name" value="FMN-binding split barrel"/>
    <property type="match status" value="1"/>
</dbReference>
<dbReference type="OrthoDB" id="9794638at2"/>
<dbReference type="RefSeq" id="WP_106349467.1">
    <property type="nucleotide sequence ID" value="NZ_PVUE01000010.1"/>
</dbReference>
<keyword evidence="3" id="KW-0288">FMN</keyword>
<dbReference type="InterPro" id="IPR002563">
    <property type="entry name" value="Flavin_Rdtase-like_dom"/>
</dbReference>